<dbReference type="SUPFAM" id="SSF53335">
    <property type="entry name" value="S-adenosyl-L-methionine-dependent methyltransferases"/>
    <property type="match status" value="1"/>
</dbReference>
<keyword evidence="6" id="KW-0949">S-adenosyl-L-methionine</keyword>
<evidence type="ECO:0000256" key="13">
    <source>
        <dbReference type="SAM" id="MobiDB-lite"/>
    </source>
</evidence>
<evidence type="ECO:0000259" key="15">
    <source>
        <dbReference type="Pfam" id="PF12623"/>
    </source>
</evidence>
<feature type="region of interest" description="Disordered" evidence="13">
    <location>
        <begin position="246"/>
        <end position="267"/>
    </location>
</feature>
<dbReference type="GO" id="GO:0090486">
    <property type="term" value="F:small RNA 2'-O-methyltransferase activity"/>
    <property type="evidence" value="ECO:0007669"/>
    <property type="project" value="UniProtKB-EC"/>
</dbReference>
<evidence type="ECO:0000259" key="14">
    <source>
        <dbReference type="Pfam" id="PF08242"/>
    </source>
</evidence>
<comment type="catalytic activity">
    <reaction evidence="12">
        <text>small RNA 3'-end nucleotide + S-adenosyl-L-methionine = small RNA 3'-end 2'-O-methylnucleotide + S-adenosyl-L-homocysteine + H(+)</text>
        <dbReference type="Rhea" id="RHEA:37887"/>
        <dbReference type="Rhea" id="RHEA-COMP:10415"/>
        <dbReference type="Rhea" id="RHEA-COMP:10416"/>
        <dbReference type="ChEBI" id="CHEBI:15378"/>
        <dbReference type="ChEBI" id="CHEBI:57856"/>
        <dbReference type="ChEBI" id="CHEBI:59789"/>
        <dbReference type="ChEBI" id="CHEBI:74896"/>
        <dbReference type="ChEBI" id="CHEBI:74898"/>
        <dbReference type="EC" id="2.1.1.386"/>
    </reaction>
</comment>
<dbReference type="CDD" id="cd02440">
    <property type="entry name" value="AdoMet_MTases"/>
    <property type="match status" value="1"/>
</dbReference>
<evidence type="ECO:0000256" key="2">
    <source>
        <dbReference type="ARBA" id="ARBA00009026"/>
    </source>
</evidence>
<gene>
    <name evidence="16" type="ORF">H9X71_11870</name>
</gene>
<dbReference type="Proteomes" id="UP000516660">
    <property type="component" value="Chromosome"/>
</dbReference>
<evidence type="ECO:0000256" key="5">
    <source>
        <dbReference type="ARBA" id="ARBA00022679"/>
    </source>
</evidence>
<evidence type="ECO:0000313" key="17">
    <source>
        <dbReference type="Proteomes" id="UP000516660"/>
    </source>
</evidence>
<dbReference type="GO" id="GO:0046872">
    <property type="term" value="F:metal ion binding"/>
    <property type="evidence" value="ECO:0007669"/>
    <property type="project" value="UniProtKB-KW"/>
</dbReference>
<evidence type="ECO:0000256" key="6">
    <source>
        <dbReference type="ARBA" id="ARBA00022691"/>
    </source>
</evidence>
<evidence type="ECO:0000256" key="9">
    <source>
        <dbReference type="ARBA" id="ARBA00022884"/>
    </source>
</evidence>
<keyword evidence="7" id="KW-0479">Metal-binding</keyword>
<feature type="domain" description="Methyltransferase type 12" evidence="14">
    <location>
        <begin position="293"/>
        <end position="383"/>
    </location>
</feature>
<dbReference type="GO" id="GO:0001510">
    <property type="term" value="P:RNA methylation"/>
    <property type="evidence" value="ECO:0007669"/>
    <property type="project" value="InterPro"/>
</dbReference>
<evidence type="ECO:0000256" key="7">
    <source>
        <dbReference type="ARBA" id="ARBA00022723"/>
    </source>
</evidence>
<evidence type="ECO:0000256" key="3">
    <source>
        <dbReference type="ARBA" id="ARBA00021330"/>
    </source>
</evidence>
<keyword evidence="8" id="KW-0460">Magnesium</keyword>
<name>A0A7L7Z0R2_9MICO</name>
<sequence length="471" mass="50368">MLITLTSTAPSASDLSHLLRKHPGRAQSFDLAVGTAHVLYPEATDERCTVALLLEVDPIALVRDKRFRGAGASSIAHHVNDRPYASSSMLAVALGHVFRTAMGGRSESFPELAAGTLPLRITVAALPARGGAELVEALFAPLGWRVEATPVPLDAEHPEWGDSRYVDLVLTGEVRLADALRHLYVLLPVLDDGKHYWVSDDEVGKLLRAGEGWLAEHPARDLITRRYLAHQRDLVGEAGERLDAGAAEAAEPSDAPDATAGDAAGPRSPSLALLRAETVHAVLTEVGARTVADVGCGSGALLRHLVADPAFTTIIGTDVSASDLEAAARRLDLRDASDRVRERIRLLQSSATYEDPRIAGLDAIVLMEVLEHVDPDRHGALEASVLGSAAPGTVVVTTPNAEHNALYPGLAAGALRHPDHRFEWTRAEFAAWAERAADRYGYRVEVRPVGDVDPVHGSPTQLALFRKAVTP</sequence>
<evidence type="ECO:0000256" key="8">
    <source>
        <dbReference type="ARBA" id="ARBA00022842"/>
    </source>
</evidence>
<evidence type="ECO:0000256" key="10">
    <source>
        <dbReference type="ARBA" id="ARBA00023158"/>
    </source>
</evidence>
<evidence type="ECO:0000256" key="11">
    <source>
        <dbReference type="ARBA" id="ARBA00035025"/>
    </source>
</evidence>
<dbReference type="Gene3D" id="3.40.50.150">
    <property type="entry name" value="Vaccinia Virus protein VP39"/>
    <property type="match status" value="1"/>
</dbReference>
<evidence type="ECO:0000256" key="12">
    <source>
        <dbReference type="ARBA" id="ARBA00048418"/>
    </source>
</evidence>
<accession>A0A7L7Z0R2</accession>
<dbReference type="GO" id="GO:0031047">
    <property type="term" value="P:regulatory ncRNA-mediated gene silencing"/>
    <property type="evidence" value="ECO:0007669"/>
    <property type="project" value="UniProtKB-KW"/>
</dbReference>
<dbReference type="RefSeq" id="WP_191147283.1">
    <property type="nucleotide sequence ID" value="NZ_CP061274.1"/>
</dbReference>
<evidence type="ECO:0000256" key="1">
    <source>
        <dbReference type="ARBA" id="ARBA00001946"/>
    </source>
</evidence>
<keyword evidence="17" id="KW-1185">Reference proteome</keyword>
<dbReference type="EC" id="2.1.1.386" evidence="11"/>
<dbReference type="InterPro" id="IPR024740">
    <property type="entry name" value="Hen1_N"/>
</dbReference>
<dbReference type="AlphaFoldDB" id="A0A7L7Z0R2"/>
<dbReference type="InterPro" id="IPR038546">
    <property type="entry name" value="Hen1_N_sf"/>
</dbReference>
<dbReference type="GO" id="GO:0003723">
    <property type="term" value="F:RNA binding"/>
    <property type="evidence" value="ECO:0007669"/>
    <property type="project" value="UniProtKB-KW"/>
</dbReference>
<dbReference type="InterPro" id="IPR013217">
    <property type="entry name" value="Methyltransf_12"/>
</dbReference>
<comment type="similarity">
    <text evidence="2">Belongs to the methyltransferase superfamily. HEN1 family.</text>
</comment>
<dbReference type="KEGG" id="czh:H9X71_11870"/>
<organism evidence="16 17">
    <name type="scientific">Clavibacter zhangzhiyongii</name>
    <dbReference type="NCBI Taxonomy" id="2768071"/>
    <lineage>
        <taxon>Bacteria</taxon>
        <taxon>Bacillati</taxon>
        <taxon>Actinomycetota</taxon>
        <taxon>Actinomycetes</taxon>
        <taxon>Micrococcales</taxon>
        <taxon>Microbacteriaceae</taxon>
        <taxon>Clavibacter</taxon>
    </lineage>
</organism>
<keyword evidence="4 16" id="KW-0489">Methyltransferase</keyword>
<reference evidence="16 17" key="1">
    <citation type="submission" date="2020-08" db="EMBL/GenBank/DDBJ databases">
        <title>Description of Clavibacter zhangzhiyonge sp. nov., a phytopathogenic actinobacterium isolated from barley seeds, causing leaf brown spot and decline.</title>
        <authorList>
            <person name="Tian Q."/>
            <person name="Chuan J."/>
            <person name="Zhao W."/>
            <person name="Li X."/>
        </authorList>
    </citation>
    <scope>NUCLEOTIDE SEQUENCE [LARGE SCALE GENOMIC DNA]</scope>
    <source>
        <strain evidence="16 17">DM1</strain>
    </source>
</reference>
<dbReference type="Pfam" id="PF12623">
    <property type="entry name" value="Hen1_L"/>
    <property type="match status" value="1"/>
</dbReference>
<dbReference type="Pfam" id="PF08242">
    <property type="entry name" value="Methyltransf_12"/>
    <property type="match status" value="1"/>
</dbReference>
<keyword evidence="9" id="KW-0694">RNA-binding</keyword>
<comment type="cofactor">
    <cofactor evidence="1">
        <name>Mg(2+)</name>
        <dbReference type="ChEBI" id="CHEBI:18420"/>
    </cofactor>
</comment>
<dbReference type="PANTHER" id="PTHR21404">
    <property type="entry name" value="HEN1"/>
    <property type="match status" value="1"/>
</dbReference>
<keyword evidence="5 16" id="KW-0808">Transferase</keyword>
<dbReference type="InterPro" id="IPR026610">
    <property type="entry name" value="Hen1"/>
</dbReference>
<proteinExistence type="inferred from homology"/>
<evidence type="ECO:0000256" key="4">
    <source>
        <dbReference type="ARBA" id="ARBA00022603"/>
    </source>
</evidence>
<dbReference type="NCBIfam" id="TIGR04074">
    <property type="entry name" value="bacter_Hen1"/>
    <property type="match status" value="1"/>
</dbReference>
<dbReference type="InterPro" id="IPR024026">
    <property type="entry name" value="3'-RNA_MeTfrase_Hen1_bac"/>
</dbReference>
<dbReference type="InterPro" id="IPR029063">
    <property type="entry name" value="SAM-dependent_MTases_sf"/>
</dbReference>
<protein>
    <recommendedName>
        <fullName evidence="3">Small RNA 2'-O-methyltransferase</fullName>
        <ecNumber evidence="11">2.1.1.386</ecNumber>
    </recommendedName>
</protein>
<dbReference type="PANTHER" id="PTHR21404:SF3">
    <property type="entry name" value="SMALL RNA 2'-O-METHYLTRANSFERASE"/>
    <property type="match status" value="1"/>
</dbReference>
<feature type="compositionally biased region" description="Low complexity" evidence="13">
    <location>
        <begin position="246"/>
        <end position="266"/>
    </location>
</feature>
<dbReference type="Gene3D" id="3.30.1610.20">
    <property type="entry name" value="Hen1, N-terminal domain"/>
    <property type="match status" value="1"/>
</dbReference>
<dbReference type="EMBL" id="CP061274">
    <property type="protein sequence ID" value="QOD43286.1"/>
    <property type="molecule type" value="Genomic_DNA"/>
</dbReference>
<evidence type="ECO:0000313" key="16">
    <source>
        <dbReference type="EMBL" id="QOD43286.1"/>
    </source>
</evidence>
<feature type="domain" description="Hen1 N-terminal" evidence="15">
    <location>
        <begin position="1"/>
        <end position="242"/>
    </location>
</feature>
<keyword evidence="10" id="KW-0943">RNA-mediated gene silencing</keyword>